<dbReference type="Pfam" id="PF05876">
    <property type="entry name" value="GpA_ATPase"/>
    <property type="match status" value="1"/>
</dbReference>
<accession>A0A0F9VQT3</accession>
<name>A0A0F9VQT3_9ZZZZ</name>
<dbReference type="EMBL" id="LAZR01000303">
    <property type="protein sequence ID" value="KKN75816.1"/>
    <property type="molecule type" value="Genomic_DNA"/>
</dbReference>
<dbReference type="GO" id="GO:0016887">
    <property type="term" value="F:ATP hydrolysis activity"/>
    <property type="evidence" value="ECO:0007669"/>
    <property type="project" value="InterPro"/>
</dbReference>
<evidence type="ECO:0000313" key="2">
    <source>
        <dbReference type="EMBL" id="KKN75816.1"/>
    </source>
</evidence>
<proteinExistence type="predicted"/>
<dbReference type="AlphaFoldDB" id="A0A0F9VQT3"/>
<sequence>MKYTDLQKGAAQVDCGYWATEANRIRLQKGHYSFVDREYLKEPMSSTFRRRAYMKSAQGGGSLAENLKSFHGMIHGYLPCGVLYLFPTDKDMQDYSKGVMGPIIAENYSIRKWIKTGKKASDSAGLKTIRKANLYMRGAGLGQIIEGEGESAALKGISVDKVVFDEIELMDPMAIAKAAGRMKNSQVKEEVYIGNPGIPGRGIDEIFSLSDRRHWFRKCGCGEWTCAELTFPDCVKIRADGTGYVGCMKCGKEVFVRDGQWVPQDRDKSDYMHGYRWSCLTSPNNDPAEILEDFINPPQGNLADVYRLSLGLPYVATENRLSMGQVYSRCGQSVMGLSDRGPCAFGLDVGKIKHLVIGKRIGRKNFQIIKVARFSDWDDISRMILKFNCKSGVIDARPYEDEARRFQKAHHLRIFLCEYSETTLVGTTWNPKTKMVKVNRTEILDATHNLVSEDGLLVLPRRSPEIQEFAKQLCDPAKKEEINKKTKQLIYRYIGKEDHYRHALNYFLMAAEKIGVSQRSGHRKKHKKVMNEYARI</sequence>
<reference evidence="2" key="1">
    <citation type="journal article" date="2015" name="Nature">
        <title>Complex archaea that bridge the gap between prokaryotes and eukaryotes.</title>
        <authorList>
            <person name="Spang A."/>
            <person name="Saw J.H."/>
            <person name="Jorgensen S.L."/>
            <person name="Zaremba-Niedzwiedzka K."/>
            <person name="Martijn J."/>
            <person name="Lind A.E."/>
            <person name="van Eijk R."/>
            <person name="Schleper C."/>
            <person name="Guy L."/>
            <person name="Ettema T.J."/>
        </authorList>
    </citation>
    <scope>NUCLEOTIDE SEQUENCE</scope>
</reference>
<dbReference type="InterPro" id="IPR046453">
    <property type="entry name" value="GpA_ATPase"/>
</dbReference>
<gene>
    <name evidence="2" type="ORF">LCGC14_0376920</name>
</gene>
<protein>
    <recommendedName>
        <fullName evidence="1">Phage terminase large subunit GpA ATPase domain-containing protein</fullName>
    </recommendedName>
</protein>
<comment type="caution">
    <text evidence="2">The sequence shown here is derived from an EMBL/GenBank/DDBJ whole genome shotgun (WGS) entry which is preliminary data.</text>
</comment>
<evidence type="ECO:0000259" key="1">
    <source>
        <dbReference type="Pfam" id="PF05876"/>
    </source>
</evidence>
<organism evidence="2">
    <name type="scientific">marine sediment metagenome</name>
    <dbReference type="NCBI Taxonomy" id="412755"/>
    <lineage>
        <taxon>unclassified sequences</taxon>
        <taxon>metagenomes</taxon>
        <taxon>ecological metagenomes</taxon>
    </lineage>
</organism>
<feature type="domain" description="Phage terminase large subunit GpA ATPase" evidence="1">
    <location>
        <begin position="39"/>
        <end position="253"/>
    </location>
</feature>